<accession>A0A1W6LEX8</accession>
<reference evidence="3 4" key="1">
    <citation type="submission" date="2016-04" db="EMBL/GenBank/DDBJ databases">
        <title>Complete genome sequence of natural rubber-degrading, novel Gram-negative bacterium, Rhizobacter gummiphilus strain NS21.</title>
        <authorList>
            <person name="Tabata M."/>
            <person name="Kasai D."/>
            <person name="Fukuda M."/>
        </authorList>
    </citation>
    <scope>NUCLEOTIDE SEQUENCE [LARGE SCALE GENOMIC DNA]</scope>
    <source>
        <strain evidence="3 4">NS21</strain>
    </source>
</reference>
<evidence type="ECO:0000313" key="3">
    <source>
        <dbReference type="EMBL" id="ARN22790.1"/>
    </source>
</evidence>
<dbReference type="RefSeq" id="WP_085753097.1">
    <property type="nucleotide sequence ID" value="NZ_BSPR01000015.1"/>
</dbReference>
<dbReference type="STRING" id="946333.A4W93_24360"/>
<dbReference type="AlphaFoldDB" id="A0A1W6LEX8"/>
<dbReference type="EMBL" id="CP015118">
    <property type="protein sequence ID" value="ARN22790.1"/>
    <property type="molecule type" value="Genomic_DNA"/>
</dbReference>
<sequence length="221" mass="24690">MPPTAPAKRAPRAAPTRTNDPERTTANILEVATHAFADKGFDGARIDEIAEAMHTSKRMIYYYFGSKEALYLAVLEGAYQRMRAAEATLDLDALPPAKALEALVGFTHDYQLANPDFVRLVANENMLHGAFLKQSKTIREQNASAITTVQRVCERGVRDGVFRGDLDPIDLHMSISALCFFNVANRYTFSLIFERGPTLPKSAVAKRRERIVEMVLRFALK</sequence>
<dbReference type="Pfam" id="PF00440">
    <property type="entry name" value="TetR_N"/>
    <property type="match status" value="1"/>
</dbReference>
<dbReference type="PROSITE" id="PS50977">
    <property type="entry name" value="HTH_TETR_2"/>
    <property type="match status" value="1"/>
</dbReference>
<evidence type="ECO:0000256" key="1">
    <source>
        <dbReference type="ARBA" id="ARBA00023125"/>
    </source>
</evidence>
<keyword evidence="4" id="KW-1185">Reference proteome</keyword>
<evidence type="ECO:0000313" key="4">
    <source>
        <dbReference type="Proteomes" id="UP000193427"/>
    </source>
</evidence>
<feature type="compositionally biased region" description="Low complexity" evidence="2">
    <location>
        <begin position="1"/>
        <end position="18"/>
    </location>
</feature>
<name>A0A1W6LEX8_9BURK</name>
<gene>
    <name evidence="3" type="ORF">A4W93_24360</name>
</gene>
<dbReference type="PANTHER" id="PTHR30328">
    <property type="entry name" value="TRANSCRIPTIONAL REPRESSOR"/>
    <property type="match status" value="1"/>
</dbReference>
<dbReference type="InterPro" id="IPR041474">
    <property type="entry name" value="NicS_C"/>
</dbReference>
<dbReference type="OrthoDB" id="2356263at2"/>
<dbReference type="InterPro" id="IPR001647">
    <property type="entry name" value="HTH_TetR"/>
</dbReference>
<dbReference type="SUPFAM" id="SSF46689">
    <property type="entry name" value="Homeodomain-like"/>
    <property type="match status" value="1"/>
</dbReference>
<dbReference type="Gene3D" id="1.10.357.10">
    <property type="entry name" value="Tetracycline Repressor, domain 2"/>
    <property type="match status" value="1"/>
</dbReference>
<dbReference type="SUPFAM" id="SSF48498">
    <property type="entry name" value="Tetracyclin repressor-like, C-terminal domain"/>
    <property type="match status" value="1"/>
</dbReference>
<organism evidence="3 4">
    <name type="scientific">Piscinibacter gummiphilus</name>
    <dbReference type="NCBI Taxonomy" id="946333"/>
    <lineage>
        <taxon>Bacteria</taxon>
        <taxon>Pseudomonadati</taxon>
        <taxon>Pseudomonadota</taxon>
        <taxon>Betaproteobacteria</taxon>
        <taxon>Burkholderiales</taxon>
        <taxon>Sphaerotilaceae</taxon>
        <taxon>Piscinibacter</taxon>
    </lineage>
</organism>
<proteinExistence type="predicted"/>
<keyword evidence="1" id="KW-0238">DNA-binding</keyword>
<dbReference type="GO" id="GO:0003677">
    <property type="term" value="F:DNA binding"/>
    <property type="evidence" value="ECO:0007669"/>
    <property type="project" value="UniProtKB-UniRule"/>
</dbReference>
<dbReference type="KEGG" id="rgu:A4W93_24360"/>
<dbReference type="Pfam" id="PF17938">
    <property type="entry name" value="TetR_C_29"/>
    <property type="match status" value="1"/>
</dbReference>
<dbReference type="Proteomes" id="UP000193427">
    <property type="component" value="Chromosome"/>
</dbReference>
<evidence type="ECO:0000256" key="2">
    <source>
        <dbReference type="SAM" id="MobiDB-lite"/>
    </source>
</evidence>
<dbReference type="PRINTS" id="PR00455">
    <property type="entry name" value="HTHTETR"/>
</dbReference>
<protein>
    <submittedName>
        <fullName evidence="3">TetR family transcriptional regulator</fullName>
    </submittedName>
</protein>
<feature type="region of interest" description="Disordered" evidence="2">
    <location>
        <begin position="1"/>
        <end position="22"/>
    </location>
</feature>
<dbReference type="PANTHER" id="PTHR30328:SF54">
    <property type="entry name" value="HTH-TYPE TRANSCRIPTIONAL REPRESSOR SCO4008"/>
    <property type="match status" value="1"/>
</dbReference>
<dbReference type="InterPro" id="IPR050109">
    <property type="entry name" value="HTH-type_TetR-like_transc_reg"/>
</dbReference>
<dbReference type="InterPro" id="IPR009057">
    <property type="entry name" value="Homeodomain-like_sf"/>
</dbReference>
<dbReference type="InterPro" id="IPR036271">
    <property type="entry name" value="Tet_transcr_reg_TetR-rel_C_sf"/>
</dbReference>